<dbReference type="FunFam" id="1.10.220.10:FF:000005">
    <property type="entry name" value="Annexin"/>
    <property type="match status" value="1"/>
</dbReference>
<dbReference type="KEGG" id="mbr:MONBRDRAFT_37066"/>
<dbReference type="InterPro" id="IPR001464">
    <property type="entry name" value="Annexin"/>
</dbReference>
<protein>
    <recommendedName>
        <fullName evidence="6">Annexin</fullName>
    </recommendedName>
</protein>
<comment type="domain">
    <text evidence="6">A pair of annexin repeats may form one binding site for calcium and phospholipid.</text>
</comment>
<proteinExistence type="inferred from homology"/>
<dbReference type="PANTHER" id="PTHR10502">
    <property type="entry name" value="ANNEXIN"/>
    <property type="match status" value="1"/>
</dbReference>
<evidence type="ECO:0000256" key="4">
    <source>
        <dbReference type="ARBA" id="ARBA00023216"/>
    </source>
</evidence>
<dbReference type="EMBL" id="CH991551">
    <property type="protein sequence ID" value="EDQ89215.1"/>
    <property type="molecule type" value="Genomic_DNA"/>
</dbReference>
<dbReference type="OMA" id="DYNSRFM"/>
<keyword evidence="3 6" id="KW-0106">Calcium</keyword>
<dbReference type="GO" id="GO:0005509">
    <property type="term" value="F:calcium ion binding"/>
    <property type="evidence" value="ECO:0007669"/>
    <property type="project" value="InterPro"/>
</dbReference>
<evidence type="ECO:0000256" key="3">
    <source>
        <dbReference type="ARBA" id="ARBA00022837"/>
    </source>
</evidence>
<name>A9UZE1_MONBE</name>
<accession>A9UZE1</accession>
<evidence type="ECO:0000256" key="5">
    <source>
        <dbReference type="ARBA" id="ARBA00023302"/>
    </source>
</evidence>
<evidence type="ECO:0000256" key="2">
    <source>
        <dbReference type="ARBA" id="ARBA00022737"/>
    </source>
</evidence>
<dbReference type="STRING" id="81824.A9UZE1"/>
<dbReference type="PANTHER" id="PTHR10502:SF102">
    <property type="entry name" value="ANNEXIN B11"/>
    <property type="match status" value="1"/>
</dbReference>
<keyword evidence="2 6" id="KW-0677">Repeat</keyword>
<keyword evidence="4 6" id="KW-0041">Annexin</keyword>
<dbReference type="GO" id="GO:0005737">
    <property type="term" value="C:cytoplasm"/>
    <property type="evidence" value="ECO:0000318"/>
    <property type="project" value="GO_Central"/>
</dbReference>
<dbReference type="FunFam" id="1.10.220.10:FF:000001">
    <property type="entry name" value="Annexin"/>
    <property type="match status" value="1"/>
</dbReference>
<dbReference type="Gene3D" id="1.10.220.10">
    <property type="entry name" value="Annexin"/>
    <property type="match status" value="4"/>
</dbReference>
<organism evidence="7 8">
    <name type="scientific">Monosiga brevicollis</name>
    <name type="common">Choanoflagellate</name>
    <dbReference type="NCBI Taxonomy" id="81824"/>
    <lineage>
        <taxon>Eukaryota</taxon>
        <taxon>Choanoflagellata</taxon>
        <taxon>Craspedida</taxon>
        <taxon>Salpingoecidae</taxon>
        <taxon>Monosiga</taxon>
    </lineage>
</organism>
<dbReference type="SUPFAM" id="SSF47874">
    <property type="entry name" value="Annexin"/>
    <property type="match status" value="1"/>
</dbReference>
<dbReference type="GO" id="GO:0001786">
    <property type="term" value="F:phosphatidylserine binding"/>
    <property type="evidence" value="ECO:0000318"/>
    <property type="project" value="GO_Central"/>
</dbReference>
<keyword evidence="5 6" id="KW-0111">Calcium/phospholipid-binding</keyword>
<reference evidence="7 8" key="1">
    <citation type="journal article" date="2008" name="Nature">
        <title>The genome of the choanoflagellate Monosiga brevicollis and the origin of metazoans.</title>
        <authorList>
            <consortium name="JGI Sequencing"/>
            <person name="King N."/>
            <person name="Westbrook M.J."/>
            <person name="Young S.L."/>
            <person name="Kuo A."/>
            <person name="Abedin M."/>
            <person name="Chapman J."/>
            <person name="Fairclough S."/>
            <person name="Hellsten U."/>
            <person name="Isogai Y."/>
            <person name="Letunic I."/>
            <person name="Marr M."/>
            <person name="Pincus D."/>
            <person name="Putnam N."/>
            <person name="Rokas A."/>
            <person name="Wright K.J."/>
            <person name="Zuzow R."/>
            <person name="Dirks W."/>
            <person name="Good M."/>
            <person name="Goodstein D."/>
            <person name="Lemons D."/>
            <person name="Li W."/>
            <person name="Lyons J.B."/>
            <person name="Morris A."/>
            <person name="Nichols S."/>
            <person name="Richter D.J."/>
            <person name="Salamov A."/>
            <person name="Bork P."/>
            <person name="Lim W.A."/>
            <person name="Manning G."/>
            <person name="Miller W.T."/>
            <person name="McGinnis W."/>
            <person name="Shapiro H."/>
            <person name="Tjian R."/>
            <person name="Grigoriev I.V."/>
            <person name="Rokhsar D."/>
        </authorList>
    </citation>
    <scope>NUCLEOTIDE SEQUENCE [LARGE SCALE GENOMIC DNA]</scope>
    <source>
        <strain evidence="8">MX1 / ATCC 50154</strain>
    </source>
</reference>
<dbReference type="GO" id="GO:0005886">
    <property type="term" value="C:plasma membrane"/>
    <property type="evidence" value="ECO:0000318"/>
    <property type="project" value="GO_Central"/>
</dbReference>
<dbReference type="AlphaFoldDB" id="A9UZE1"/>
<evidence type="ECO:0000256" key="1">
    <source>
        <dbReference type="ARBA" id="ARBA00007831"/>
    </source>
</evidence>
<dbReference type="PROSITE" id="PS51897">
    <property type="entry name" value="ANNEXIN_2"/>
    <property type="match status" value="3"/>
</dbReference>
<dbReference type="InterPro" id="IPR018502">
    <property type="entry name" value="Annexin_repeat"/>
</dbReference>
<dbReference type="PRINTS" id="PR00196">
    <property type="entry name" value="ANNEXIN"/>
</dbReference>
<dbReference type="InParanoid" id="A9UZE1"/>
<gene>
    <name evidence="7" type="ORF">MONBRDRAFT_37066</name>
</gene>
<evidence type="ECO:0000313" key="7">
    <source>
        <dbReference type="EMBL" id="EDQ89215.1"/>
    </source>
</evidence>
<dbReference type="FunFam" id="1.10.220.10:FF:000002">
    <property type="entry name" value="Annexin"/>
    <property type="match status" value="1"/>
</dbReference>
<dbReference type="Proteomes" id="UP000001357">
    <property type="component" value="Unassembled WGS sequence"/>
</dbReference>
<dbReference type="RefSeq" id="XP_001745791.1">
    <property type="nucleotide sequence ID" value="XM_001745739.1"/>
</dbReference>
<dbReference type="GeneID" id="5891147"/>
<evidence type="ECO:0000256" key="6">
    <source>
        <dbReference type="RuleBase" id="RU003540"/>
    </source>
</evidence>
<dbReference type="Pfam" id="PF00191">
    <property type="entry name" value="Annexin"/>
    <property type="match status" value="3"/>
</dbReference>
<comment type="similarity">
    <text evidence="1 6">Belongs to the annexin family.</text>
</comment>
<dbReference type="PROSITE" id="PS00223">
    <property type="entry name" value="ANNEXIN_1"/>
    <property type="match status" value="1"/>
</dbReference>
<dbReference type="GO" id="GO:0012506">
    <property type="term" value="C:vesicle membrane"/>
    <property type="evidence" value="ECO:0000318"/>
    <property type="project" value="GO_Central"/>
</dbReference>
<dbReference type="SMART" id="SM00335">
    <property type="entry name" value="ANX"/>
    <property type="match status" value="3"/>
</dbReference>
<keyword evidence="8" id="KW-1185">Reference proteome</keyword>
<dbReference type="GO" id="GO:0005544">
    <property type="term" value="F:calcium-dependent phospholipid binding"/>
    <property type="evidence" value="ECO:0000318"/>
    <property type="project" value="GO_Central"/>
</dbReference>
<evidence type="ECO:0000313" key="8">
    <source>
        <dbReference type="Proteomes" id="UP000001357"/>
    </source>
</evidence>
<dbReference type="eggNOG" id="KOG0819">
    <property type="taxonomic scope" value="Eukaryota"/>
</dbReference>
<dbReference type="GO" id="GO:0005634">
    <property type="term" value="C:nucleus"/>
    <property type="evidence" value="ECO:0000318"/>
    <property type="project" value="GO_Central"/>
</dbReference>
<dbReference type="InterPro" id="IPR018252">
    <property type="entry name" value="Annexin_repeat_CS"/>
</dbReference>
<sequence length="270" mass="30386">MATIVPKDGFDAEELCEGLRKAMKGFGTDEKAIIEILCSVDNAQRQELKHKFKGTGTDEAQITEILASRSNEEIAAIVESYKEQYNRTLEEDISSENGGHLKRIYISLLQGARPDDDGDEAQAVDDAKVLFEAGEKSWGTDESEFNRIFMTRSPKHLALVAEEYKKLSDYTLRRAVEKEMSGNFEFAMVTLIQTAVDMPGYFAERIHRAVDGMGTADQDLIRVFVTRSEKDLAIVDERYKDMYGKGLAPTIKDEIGGDYKRLLLHILKAE</sequence>
<dbReference type="InterPro" id="IPR037104">
    <property type="entry name" value="Annexin_sf"/>
</dbReference>